<feature type="region of interest" description="Disordered" evidence="8">
    <location>
        <begin position="737"/>
        <end position="781"/>
    </location>
</feature>
<proteinExistence type="predicted"/>
<evidence type="ECO:0000256" key="8">
    <source>
        <dbReference type="SAM" id="MobiDB-lite"/>
    </source>
</evidence>
<dbReference type="InterPro" id="IPR000089">
    <property type="entry name" value="Biotin_lipoyl"/>
</dbReference>
<evidence type="ECO:0000256" key="3">
    <source>
        <dbReference type="ARBA" id="ARBA00022598"/>
    </source>
</evidence>
<dbReference type="CDD" id="cd06850">
    <property type="entry name" value="biotinyl_domain"/>
    <property type="match status" value="1"/>
</dbReference>
<dbReference type="EMBL" id="JAWDIU010000005">
    <property type="protein sequence ID" value="MDU0327792.1"/>
    <property type="molecule type" value="Genomic_DNA"/>
</dbReference>
<dbReference type="Pfam" id="PF00364">
    <property type="entry name" value="Biotin_lipoyl"/>
    <property type="match status" value="1"/>
</dbReference>
<keyword evidence="13" id="KW-1185">Reference proteome</keyword>
<evidence type="ECO:0000256" key="7">
    <source>
        <dbReference type="PROSITE-ProRule" id="PRU00409"/>
    </source>
</evidence>
<evidence type="ECO:0000256" key="4">
    <source>
        <dbReference type="ARBA" id="ARBA00022741"/>
    </source>
</evidence>
<feature type="region of interest" description="Disordered" evidence="8">
    <location>
        <begin position="686"/>
        <end position="705"/>
    </location>
</feature>
<evidence type="ECO:0000259" key="9">
    <source>
        <dbReference type="PROSITE" id="PS50968"/>
    </source>
</evidence>
<dbReference type="SMART" id="SM00878">
    <property type="entry name" value="Biotin_carb_C"/>
    <property type="match status" value="1"/>
</dbReference>
<feature type="region of interest" description="Disordered" evidence="8">
    <location>
        <begin position="658"/>
        <end position="677"/>
    </location>
</feature>
<dbReference type="RefSeq" id="WP_316001744.1">
    <property type="nucleotide sequence ID" value="NZ_JAWDIU010000005.1"/>
</dbReference>
<feature type="compositionally biased region" description="Low complexity" evidence="8">
    <location>
        <begin position="636"/>
        <end position="649"/>
    </location>
</feature>
<dbReference type="InterPro" id="IPR050856">
    <property type="entry name" value="Biotin_carboxylase_complex"/>
</dbReference>
<evidence type="ECO:0000313" key="13">
    <source>
        <dbReference type="Proteomes" id="UP001256673"/>
    </source>
</evidence>
<name>A0ABU3RY45_9MICO</name>
<dbReference type="InterPro" id="IPR005479">
    <property type="entry name" value="CPAse_ATP-bd"/>
</dbReference>
<keyword evidence="4 7" id="KW-0547">Nucleotide-binding</keyword>
<evidence type="ECO:0000256" key="1">
    <source>
        <dbReference type="ARBA" id="ARBA00001953"/>
    </source>
</evidence>
<reference evidence="12 13" key="1">
    <citation type="submission" date="2023-09" db="EMBL/GenBank/DDBJ databases">
        <title>Microbacterium fusihabitans sp. nov., Microbacterium phycihabitans sp. nov., and Microbacterium cervinum sp. nov., isolated from dried seaweeds of beach.</title>
        <authorList>
            <person name="Lee S.D."/>
        </authorList>
    </citation>
    <scope>NUCLEOTIDE SEQUENCE [LARGE SCALE GENOMIC DNA]</scope>
    <source>
        <strain evidence="12 13">KSW2-21</strain>
    </source>
</reference>
<dbReference type="Gene3D" id="3.30.470.20">
    <property type="entry name" value="ATP-grasp fold, B domain"/>
    <property type="match status" value="1"/>
</dbReference>
<keyword evidence="5 7" id="KW-0067">ATP-binding</keyword>
<dbReference type="PROSITE" id="PS50979">
    <property type="entry name" value="BC"/>
    <property type="match status" value="1"/>
</dbReference>
<dbReference type="PROSITE" id="PS50975">
    <property type="entry name" value="ATP_GRASP"/>
    <property type="match status" value="1"/>
</dbReference>
<feature type="compositionally biased region" description="Low complexity" evidence="8">
    <location>
        <begin position="664"/>
        <end position="677"/>
    </location>
</feature>
<dbReference type="InterPro" id="IPR005481">
    <property type="entry name" value="BC-like_N"/>
</dbReference>
<evidence type="ECO:0000256" key="2">
    <source>
        <dbReference type="ARBA" id="ARBA00013263"/>
    </source>
</evidence>
<dbReference type="PROSITE" id="PS50968">
    <property type="entry name" value="BIOTINYL_LIPOYL"/>
    <property type="match status" value="1"/>
</dbReference>
<dbReference type="Pfam" id="PF02786">
    <property type="entry name" value="CPSase_L_D2"/>
    <property type="match status" value="1"/>
</dbReference>
<dbReference type="InterPro" id="IPR011053">
    <property type="entry name" value="Single_hybrid_motif"/>
</dbReference>
<dbReference type="PROSITE" id="PS00866">
    <property type="entry name" value="CPSASE_1"/>
    <property type="match status" value="1"/>
</dbReference>
<protein>
    <recommendedName>
        <fullName evidence="2">biotin carboxylase</fullName>
        <ecNumber evidence="2">6.3.4.14</ecNumber>
    </recommendedName>
</protein>
<comment type="cofactor">
    <cofactor evidence="1">
        <name>biotin</name>
        <dbReference type="ChEBI" id="CHEBI:57586"/>
    </cofactor>
</comment>
<feature type="region of interest" description="Disordered" evidence="8">
    <location>
        <begin position="623"/>
        <end position="649"/>
    </location>
</feature>
<evidence type="ECO:0000256" key="6">
    <source>
        <dbReference type="ARBA" id="ARBA00023267"/>
    </source>
</evidence>
<comment type="caution">
    <text evidence="12">The sequence shown here is derived from an EMBL/GenBank/DDBJ whole genome shotgun (WGS) entry which is preliminary data.</text>
</comment>
<gene>
    <name evidence="12" type="ORF">RWH43_13590</name>
</gene>
<feature type="compositionally biased region" description="Low complexity" evidence="8">
    <location>
        <begin position="692"/>
        <end position="705"/>
    </location>
</feature>
<dbReference type="PANTHER" id="PTHR18866">
    <property type="entry name" value="CARBOXYLASE:PYRUVATE/ACETYL-COA/PROPIONYL-COA CARBOXYLASE"/>
    <property type="match status" value="1"/>
</dbReference>
<accession>A0ABU3RY45</accession>
<dbReference type="InterPro" id="IPR011054">
    <property type="entry name" value="Rudment_hybrid_motif"/>
</dbReference>
<dbReference type="Pfam" id="PF02785">
    <property type="entry name" value="Biotin_carb_C"/>
    <property type="match status" value="1"/>
</dbReference>
<dbReference type="InterPro" id="IPR011761">
    <property type="entry name" value="ATP-grasp"/>
</dbReference>
<feature type="domain" description="Biotin carboxylation" evidence="11">
    <location>
        <begin position="5"/>
        <end position="441"/>
    </location>
</feature>
<dbReference type="SUPFAM" id="SSF52440">
    <property type="entry name" value="PreATP-grasp domain"/>
    <property type="match status" value="1"/>
</dbReference>
<dbReference type="SUPFAM" id="SSF56059">
    <property type="entry name" value="Glutathione synthetase ATP-binding domain-like"/>
    <property type="match status" value="1"/>
</dbReference>
<feature type="domain" description="ATP-grasp" evidence="10">
    <location>
        <begin position="118"/>
        <end position="317"/>
    </location>
</feature>
<evidence type="ECO:0000259" key="11">
    <source>
        <dbReference type="PROSITE" id="PS50979"/>
    </source>
</evidence>
<dbReference type="SUPFAM" id="SSF51246">
    <property type="entry name" value="Rudiment single hybrid motif"/>
    <property type="match status" value="1"/>
</dbReference>
<dbReference type="EC" id="6.3.4.14" evidence="2"/>
<dbReference type="Gene3D" id="2.40.50.100">
    <property type="match status" value="1"/>
</dbReference>
<sequence>MTIRPFSTVLVANRGEIARRVFRTLRRLGIRSVAVFTDADADAPHTREADHAVRVPSYLDVDAVVAAAVSSGADAVHPGYGFLSENAGFARACAAAGIVFVGPGVEALEVMGDKIRAKEHVAAHDVPTVPGFSATGLSDAEIAAEADRAGYPLLVKPSAGGGGKGMTVATGPDDLADALATARRVAAAAFGDDTLLLERLLERPRHIEVQVLADAHGTTLSLGERECTLQRRHQKVIEEAPSPVVDAETRTRLGEAAVAAARSVGYLGAGTVEFLVAGDRLDEPFFIEMNTRLQVEHPVTEMVTGIDLVEQQLRVAAGFALELGEIRLDGHAIEARVYAETPARGYLPATGTVGLWHPGSARVDSAVETGSVISSLYDPMIVKVIAHGPDRETALARLDAALADTIVLGVDTNIADLRALLADPAVRAGDLDTGLLDRRGTPEAPEPSPAALAAVAQRVADAGNPADGSVWGRVGAWRAGGAVAARTVSLEDDAGQVHAVAPGTAGEAVVTGGPVEYWVHADGGAHRLRVVSRRDATERRRVAAGRAPGAVAPDLVAPLPGTVVAVHVADGDAVDAGARLATIEAMKMEHTVVSPHAGTVRLRTAAGAQVARDAVVATVTPVTPVPERVEGPGTRSALAPGASTGSATAATEVPELVEGSGTRSALAPGASTGSATAATEVPELVEGSGTRSALAPGASTGSATAATEVPELVEGPGTRSALAPGASTGSATAATEVPELVEGSGTRSAVSVTSPSSHPEPHGSAGIPASAPIPSHKESLS</sequence>
<dbReference type="PANTHER" id="PTHR18866:SF33">
    <property type="entry name" value="METHYLCROTONOYL-COA CARBOXYLASE SUBUNIT ALPHA, MITOCHONDRIAL-RELATED"/>
    <property type="match status" value="1"/>
</dbReference>
<feature type="domain" description="Lipoyl-binding" evidence="9">
    <location>
        <begin position="542"/>
        <end position="620"/>
    </location>
</feature>
<organism evidence="12 13">
    <name type="scientific">Microbacterium algihabitans</name>
    <dbReference type="NCBI Taxonomy" id="3075992"/>
    <lineage>
        <taxon>Bacteria</taxon>
        <taxon>Bacillati</taxon>
        <taxon>Actinomycetota</taxon>
        <taxon>Actinomycetes</taxon>
        <taxon>Micrococcales</taxon>
        <taxon>Microbacteriaceae</taxon>
        <taxon>Microbacterium</taxon>
    </lineage>
</organism>
<feature type="compositionally biased region" description="Polar residues" evidence="8">
    <location>
        <begin position="745"/>
        <end position="757"/>
    </location>
</feature>
<evidence type="ECO:0000259" key="10">
    <source>
        <dbReference type="PROSITE" id="PS50975"/>
    </source>
</evidence>
<dbReference type="SUPFAM" id="SSF51230">
    <property type="entry name" value="Single hybrid motif"/>
    <property type="match status" value="1"/>
</dbReference>
<evidence type="ECO:0000313" key="12">
    <source>
        <dbReference type="EMBL" id="MDU0327792.1"/>
    </source>
</evidence>
<keyword evidence="3" id="KW-0436">Ligase</keyword>
<dbReference type="InterPro" id="IPR016185">
    <property type="entry name" value="PreATP-grasp_dom_sf"/>
</dbReference>
<keyword evidence="6" id="KW-0092">Biotin</keyword>
<dbReference type="InterPro" id="IPR005482">
    <property type="entry name" value="Biotin_COase_C"/>
</dbReference>
<dbReference type="InterPro" id="IPR011764">
    <property type="entry name" value="Biotin_carboxylation_dom"/>
</dbReference>
<dbReference type="Proteomes" id="UP001256673">
    <property type="component" value="Unassembled WGS sequence"/>
</dbReference>
<dbReference type="PROSITE" id="PS00867">
    <property type="entry name" value="CPSASE_2"/>
    <property type="match status" value="1"/>
</dbReference>
<dbReference type="Pfam" id="PF00289">
    <property type="entry name" value="Biotin_carb_N"/>
    <property type="match status" value="1"/>
</dbReference>
<evidence type="ECO:0000256" key="5">
    <source>
        <dbReference type="ARBA" id="ARBA00022840"/>
    </source>
</evidence>